<dbReference type="AlphaFoldDB" id="V2Z5L6"/>
<evidence type="ECO:0008006" key="3">
    <source>
        <dbReference type="Google" id="ProtNLM"/>
    </source>
</evidence>
<protein>
    <recommendedName>
        <fullName evidence="3">37-kD nucleoid-associated bacterial protein</fullName>
    </recommendedName>
</protein>
<sequence>MIEYLKEDGHMDYLFKSVHKIDYDAESFVEVEMQPNFDHFVTELLTNINENVVNRAYEPSSQSTQVVTDIRNIFSFIEIEDIEPEEMMDRVKEYADDIAQRLFDKEKLKQEQIYRMGQNVKKGSLIQAAIKNGDNYEYLLAKVEHSAFVDDSDFSFKSGFSSEQKKIWKTCIFNCRIEDEDISIDEAKVYVSNSGKYWADDFLELKELSTDAQNTKRAFSAIDSLLSREVKKSAPGDYTVIRNTFVGYMKREQQLDYNEMISTILDDYQADSLSQDSLDELKNKLMELPDKRKFDRSFTVVPKEIRAKVRQLYKVNDGIEIKVNDFVQDIKQKISAEEDVVTGTKYIRIMTNNEDVYQQFR</sequence>
<evidence type="ECO:0000313" key="1">
    <source>
        <dbReference type="EMBL" id="ESL02205.1"/>
    </source>
</evidence>
<accession>V2Z5L6</accession>
<dbReference type="Proteomes" id="UP000018227">
    <property type="component" value="Unassembled WGS sequence"/>
</dbReference>
<dbReference type="eggNOG" id="ENOG5030NDB">
    <property type="taxonomic scope" value="Bacteria"/>
</dbReference>
<name>V2Z5L6_9FIRM</name>
<proteinExistence type="predicted"/>
<organism evidence="1 2">
    <name type="scientific">Catonella morbi ATCC 51271</name>
    <dbReference type="NCBI Taxonomy" id="592026"/>
    <lineage>
        <taxon>Bacteria</taxon>
        <taxon>Bacillati</taxon>
        <taxon>Bacillota</taxon>
        <taxon>Clostridia</taxon>
        <taxon>Lachnospirales</taxon>
        <taxon>Lachnospiraceae</taxon>
        <taxon>Catonella</taxon>
    </lineage>
</organism>
<comment type="caution">
    <text evidence="1">The sequence shown here is derived from an EMBL/GenBank/DDBJ whole genome shotgun (WGS) entry which is preliminary data.</text>
</comment>
<dbReference type="EMBL" id="ACIL03000016">
    <property type="protein sequence ID" value="ESL02205.1"/>
    <property type="molecule type" value="Genomic_DNA"/>
</dbReference>
<evidence type="ECO:0000313" key="2">
    <source>
        <dbReference type="Proteomes" id="UP000018227"/>
    </source>
</evidence>
<keyword evidence="2" id="KW-1185">Reference proteome</keyword>
<reference evidence="1 2" key="1">
    <citation type="submission" date="2013-06" db="EMBL/GenBank/DDBJ databases">
        <authorList>
            <person name="Weinstock G."/>
            <person name="Sodergren E."/>
            <person name="Clifton S."/>
            <person name="Fulton L."/>
            <person name="Fulton B."/>
            <person name="Courtney L."/>
            <person name="Fronick C."/>
            <person name="Harrison M."/>
            <person name="Strong C."/>
            <person name="Farmer C."/>
            <person name="Delahaunty K."/>
            <person name="Markovic C."/>
            <person name="Hall O."/>
            <person name="Minx P."/>
            <person name="Tomlinson C."/>
            <person name="Mitreva M."/>
            <person name="Nelson J."/>
            <person name="Hou S."/>
            <person name="Wollam A."/>
            <person name="Pepin K.H."/>
            <person name="Johnson M."/>
            <person name="Bhonagiri V."/>
            <person name="Nash W.E."/>
            <person name="Warren W."/>
            <person name="Chinwalla A."/>
            <person name="Mardis E.R."/>
            <person name="Wilson R.K."/>
        </authorList>
    </citation>
    <scope>NUCLEOTIDE SEQUENCE [LARGE SCALE GENOMIC DNA]</scope>
    <source>
        <strain evidence="1 2">ATCC 51271</strain>
    </source>
</reference>
<gene>
    <name evidence="1" type="ORF">GCWU0000282_002339</name>
</gene>
<dbReference type="STRING" id="592026.GCWU0000282_002339"/>
<dbReference type="HOGENOM" id="CLU_068255_0_0_9"/>